<sequence length="561" mass="64579">MANTQSEDKDVFDIKTINLLKSFAVICGSMIKNSINFESSIVYYKETNHIMNSTCQKENTLEKTLNHLKYYFNGKRITLLSYNQEENKLDKIVTSGNPYENASIFARDAIDTKRTVIFNGKNIDLFTNQVDTTVDSVRSQIVIHKKLKINEIFTKFSHLEDKDLINNNNSNQKRDNIIAVPLINDHAAVIGVIELVTCAQILPDDVKLLEVAAKYLSYSVMMFKDKQYNKCITEMRAKISDEDMEKALIPIVTVLDGKTLKSLPQTCFDTMQWCGSLGYKLIFNIFSFFDLQPKFGIKSKTLFSFIESLIMSYKKVTTYNWIHAIDSFQFVFSEISSIGGSDVFTDIEILALLVASLCHHIGHKEKVINEKSEIPLTILSKTQCYTEAYFCHKAIEIISKDESNIFSELTSDDFYNIWEVIIELILSLNMRKHFHLLNESKNKLKGKTYQSMNKDEKLLTLKVILKCADFSPAARPFKIADRDRYAVPEEFFRTGKLEDVEGIVFTGKERDRCHIDHVKSINSVYEKLVLPYFEIASELFPSLISNYENVMRNYNKWCSPV</sequence>
<feature type="binding site" evidence="3">
    <location>
        <position position="469"/>
    </location>
    <ligand>
        <name>Zn(2+)</name>
        <dbReference type="ChEBI" id="CHEBI:29105"/>
        <label>1</label>
    </ligand>
</feature>
<evidence type="ECO:0000256" key="3">
    <source>
        <dbReference type="PIRSR" id="PIRSR623088-3"/>
    </source>
</evidence>
<dbReference type="Gene3D" id="1.10.1300.10">
    <property type="entry name" value="3'5'-cyclic nucleotide phosphodiesterase, catalytic domain"/>
    <property type="match status" value="1"/>
</dbReference>
<dbReference type="GO" id="GO:0004114">
    <property type="term" value="F:3',5'-cyclic-nucleotide phosphodiesterase activity"/>
    <property type="evidence" value="ECO:0007669"/>
    <property type="project" value="InterPro"/>
</dbReference>
<dbReference type="PROSITE" id="PS51845">
    <property type="entry name" value="PDEASE_I_2"/>
    <property type="match status" value="1"/>
</dbReference>
<protein>
    <recommendedName>
        <fullName evidence="4">PDEase domain-containing protein</fullName>
    </recommendedName>
</protein>
<dbReference type="InterPro" id="IPR023088">
    <property type="entry name" value="PDEase"/>
</dbReference>
<dbReference type="SUPFAM" id="SSF109604">
    <property type="entry name" value="HD-domain/PDEase-like"/>
    <property type="match status" value="1"/>
</dbReference>
<keyword evidence="1 3" id="KW-0479">Metal-binding</keyword>
<accession>A0A1J4JL00</accession>
<name>A0A1J4JL00_9EUKA</name>
<dbReference type="PANTHER" id="PTHR11347">
    <property type="entry name" value="CYCLIC NUCLEOTIDE PHOSPHODIESTERASE"/>
    <property type="match status" value="1"/>
</dbReference>
<dbReference type="Pfam" id="PF00233">
    <property type="entry name" value="PDEase_I"/>
    <property type="match status" value="1"/>
</dbReference>
<dbReference type="Gene3D" id="3.30.450.40">
    <property type="match status" value="1"/>
</dbReference>
<evidence type="ECO:0000256" key="2">
    <source>
        <dbReference type="ARBA" id="ARBA00022801"/>
    </source>
</evidence>
<keyword evidence="2" id="KW-0378">Hydrolase</keyword>
<keyword evidence="6" id="KW-1185">Reference proteome</keyword>
<reference evidence="5" key="1">
    <citation type="submission" date="2016-10" db="EMBL/GenBank/DDBJ databases">
        <authorList>
            <person name="Benchimol M."/>
            <person name="Almeida L.G."/>
            <person name="Vasconcelos A.T."/>
            <person name="Perreira-Neves A."/>
            <person name="Rosa I.A."/>
            <person name="Tasca T."/>
            <person name="Bogo M.R."/>
            <person name="de Souza W."/>
        </authorList>
    </citation>
    <scope>NUCLEOTIDE SEQUENCE [LARGE SCALE GENOMIC DNA]</scope>
    <source>
        <strain evidence="5">K</strain>
    </source>
</reference>
<dbReference type="InterPro" id="IPR029016">
    <property type="entry name" value="GAF-like_dom_sf"/>
</dbReference>
<dbReference type="VEuPathDB" id="TrichDB:TRFO_34575"/>
<comment type="caution">
    <text evidence="5">The sequence shown here is derived from an EMBL/GenBank/DDBJ whole genome shotgun (WGS) entry which is preliminary data.</text>
</comment>
<dbReference type="InterPro" id="IPR003607">
    <property type="entry name" value="HD/PDEase_dom"/>
</dbReference>
<evidence type="ECO:0000313" key="5">
    <source>
        <dbReference type="EMBL" id="OHS99087.1"/>
    </source>
</evidence>
<dbReference type="InterPro" id="IPR036971">
    <property type="entry name" value="PDEase_catalytic_dom_sf"/>
</dbReference>
<dbReference type="Proteomes" id="UP000179807">
    <property type="component" value="Unassembled WGS sequence"/>
</dbReference>
<feature type="binding site" evidence="3">
    <location>
        <position position="359"/>
    </location>
    <ligand>
        <name>Zn(2+)</name>
        <dbReference type="ChEBI" id="CHEBI:29105"/>
        <label>1</label>
    </ligand>
</feature>
<organism evidence="5 6">
    <name type="scientific">Tritrichomonas foetus</name>
    <dbReference type="NCBI Taxonomy" id="1144522"/>
    <lineage>
        <taxon>Eukaryota</taxon>
        <taxon>Metamonada</taxon>
        <taxon>Parabasalia</taxon>
        <taxon>Tritrichomonadida</taxon>
        <taxon>Tritrichomonadidae</taxon>
        <taxon>Tritrichomonas</taxon>
    </lineage>
</organism>
<dbReference type="GeneID" id="94844441"/>
<gene>
    <name evidence="5" type="ORF">TRFO_34575</name>
</gene>
<dbReference type="CDD" id="cd00077">
    <property type="entry name" value="HDc"/>
    <property type="match status" value="1"/>
</dbReference>
<dbReference type="EMBL" id="MLAK01001025">
    <property type="protein sequence ID" value="OHS99087.1"/>
    <property type="molecule type" value="Genomic_DNA"/>
</dbReference>
<dbReference type="SUPFAM" id="SSF55781">
    <property type="entry name" value="GAF domain-like"/>
    <property type="match status" value="1"/>
</dbReference>
<dbReference type="OrthoDB" id="74705at2759"/>
<dbReference type="GO" id="GO:0046872">
    <property type="term" value="F:metal ion binding"/>
    <property type="evidence" value="ECO:0007669"/>
    <property type="project" value="UniProtKB-KW"/>
</dbReference>
<evidence type="ECO:0000256" key="1">
    <source>
        <dbReference type="ARBA" id="ARBA00022723"/>
    </source>
</evidence>
<evidence type="ECO:0000313" key="6">
    <source>
        <dbReference type="Proteomes" id="UP000179807"/>
    </source>
</evidence>
<dbReference type="RefSeq" id="XP_068352224.1">
    <property type="nucleotide sequence ID" value="XM_068509737.1"/>
</dbReference>
<feature type="binding site" evidence="3">
    <location>
        <position position="323"/>
    </location>
    <ligand>
        <name>Zn(2+)</name>
        <dbReference type="ChEBI" id="CHEBI:29105"/>
        <label>1</label>
    </ligand>
</feature>
<evidence type="ECO:0000259" key="4">
    <source>
        <dbReference type="PROSITE" id="PS51845"/>
    </source>
</evidence>
<proteinExistence type="predicted"/>
<dbReference type="GO" id="GO:0007165">
    <property type="term" value="P:signal transduction"/>
    <property type="evidence" value="ECO:0007669"/>
    <property type="project" value="InterPro"/>
</dbReference>
<dbReference type="InterPro" id="IPR002073">
    <property type="entry name" value="PDEase_catalytic_dom"/>
</dbReference>
<dbReference type="AlphaFoldDB" id="A0A1J4JL00"/>
<feature type="domain" description="PDEase" evidence="4">
    <location>
        <begin position="240"/>
        <end position="561"/>
    </location>
</feature>
<dbReference type="PRINTS" id="PR00387">
    <property type="entry name" value="PDIESTERASE1"/>
</dbReference>